<accession>A0AAD7HFD4</accession>
<reference evidence="1" key="1">
    <citation type="submission" date="2023-03" db="EMBL/GenBank/DDBJ databases">
        <title>Massive genome expansion in bonnet fungi (Mycena s.s.) driven by repeated elements and novel gene families across ecological guilds.</title>
        <authorList>
            <consortium name="Lawrence Berkeley National Laboratory"/>
            <person name="Harder C.B."/>
            <person name="Miyauchi S."/>
            <person name="Viragh M."/>
            <person name="Kuo A."/>
            <person name="Thoen E."/>
            <person name="Andreopoulos B."/>
            <person name="Lu D."/>
            <person name="Skrede I."/>
            <person name="Drula E."/>
            <person name="Henrissat B."/>
            <person name="Morin E."/>
            <person name="Kohler A."/>
            <person name="Barry K."/>
            <person name="LaButti K."/>
            <person name="Morin E."/>
            <person name="Salamov A."/>
            <person name="Lipzen A."/>
            <person name="Mereny Z."/>
            <person name="Hegedus B."/>
            <person name="Baldrian P."/>
            <person name="Stursova M."/>
            <person name="Weitz H."/>
            <person name="Taylor A."/>
            <person name="Grigoriev I.V."/>
            <person name="Nagy L.G."/>
            <person name="Martin F."/>
            <person name="Kauserud H."/>
        </authorList>
    </citation>
    <scope>NUCLEOTIDE SEQUENCE</scope>
    <source>
        <strain evidence="1">CBHHK188m</strain>
    </source>
</reference>
<evidence type="ECO:0000313" key="1">
    <source>
        <dbReference type="EMBL" id="KAJ7719523.1"/>
    </source>
</evidence>
<comment type="caution">
    <text evidence="1">The sequence shown here is derived from an EMBL/GenBank/DDBJ whole genome shotgun (WGS) entry which is preliminary data.</text>
</comment>
<evidence type="ECO:0000313" key="2">
    <source>
        <dbReference type="Proteomes" id="UP001215280"/>
    </source>
</evidence>
<dbReference type="AlphaFoldDB" id="A0AAD7HFD4"/>
<name>A0AAD7HFD4_9AGAR</name>
<gene>
    <name evidence="1" type="ORF">DFH07DRAFT_784624</name>
</gene>
<protein>
    <submittedName>
        <fullName evidence="1">Uncharacterized protein</fullName>
    </submittedName>
</protein>
<keyword evidence="2" id="KW-1185">Reference proteome</keyword>
<dbReference type="Proteomes" id="UP001215280">
    <property type="component" value="Unassembled WGS sequence"/>
</dbReference>
<sequence>MFDSTWNDRVCGGGIRAACWATVAKWAKVTCGNERGEGHTPWCRCLRVTVIHVQKDENEPSIGANNKVQNRQQMDLVCRITSSLNTAFDLPTSRMPYISTKQIPVYFSSLVLANRALFPMDVRWGPLTCKHSCSFMRIPLAEVQAITLTEEKTPNLFLMDVRMGPATRSQILFLKIPPAEVQATTITKEKTTKRGMSSDITLSANNATLGSPFQLASGSRRAHLSHRYRRSRRFEPYKREYALSQCSPLENMRQSTTILRRRNHGNVDQVVHQWDLSAASPQTQDSVSMSDLTAAVAGVSLAEEIAAALGGVSIATQVSSSHSPQSPGSHSRSDFERDPHAAVALMVSFGSTFALLLFQATEESW</sequence>
<proteinExistence type="predicted"/>
<organism evidence="1 2">
    <name type="scientific">Mycena maculata</name>
    <dbReference type="NCBI Taxonomy" id="230809"/>
    <lineage>
        <taxon>Eukaryota</taxon>
        <taxon>Fungi</taxon>
        <taxon>Dikarya</taxon>
        <taxon>Basidiomycota</taxon>
        <taxon>Agaricomycotina</taxon>
        <taxon>Agaricomycetes</taxon>
        <taxon>Agaricomycetidae</taxon>
        <taxon>Agaricales</taxon>
        <taxon>Marasmiineae</taxon>
        <taxon>Mycenaceae</taxon>
        <taxon>Mycena</taxon>
    </lineage>
</organism>
<dbReference type="EMBL" id="JARJLG010000291">
    <property type="protein sequence ID" value="KAJ7719523.1"/>
    <property type="molecule type" value="Genomic_DNA"/>
</dbReference>